<evidence type="ECO:0000256" key="3">
    <source>
        <dbReference type="ARBA" id="ARBA00023136"/>
    </source>
</evidence>
<keyword evidence="2" id="KW-0418">Kinase</keyword>
<dbReference type="Pfam" id="PF07714">
    <property type="entry name" value="PK_Tyr_Ser-Thr"/>
    <property type="match status" value="1"/>
</dbReference>
<sequence>MLEIITGRRAIDTTRPTEEQNLVTWAQSFFKDPNRYPEMVDPLLKGDYPVKALNQAVGIAAMCLQEEASIRPLIADVVTALEILAMDLGGSKDTHNTPPSPVEEKIAVEEIQRSVEESTEDRQRAVAEAIEWSSHSGNDKRRSVGFGGSLSPMETFAMFWTQRLFKSLRSSRFKLRGCKHQKQLDTLTVAIKQFNDAVDGTRRMFLVETLMMSLLRHLNLIRLLGYCAEEGHRLIVYEFSPLGSLDDHLFEFNPKVSSFGLAKLGPTGERSHISTCVIGTPGYIAPEFMNSGQLSVKCDIYSFGVILLELITGRRSIDNGRWGFRAVAGGVRVAVSFTTPRDACRASLVSSIVRSASDSDSVWERFLPSDCMEVLSRAVEPVGFSSKKELYFRLCRSILIDGGTKSFALVRSSGKKCFMLSARAITIIWGDTPVYWTWITPPDARFSEAAELLNVCLLGIDGKMDVKILSGDTTYAAYLVFKLSDEVYGLNWPPQLSYVRFRDPPLSHNVCIHPQVTGMSDPPAGRVPHWRGDGWMEVEMGEFYVENGAEGEVDMTLTEVNRGLWKKGLIVLGIEVRPKEE</sequence>
<keyword evidence="6" id="KW-1185">Reference proteome</keyword>
<dbReference type="Pfam" id="PF00069">
    <property type="entry name" value="Pkinase"/>
    <property type="match status" value="1"/>
</dbReference>
<feature type="domain" description="Protein kinase" evidence="4">
    <location>
        <begin position="78"/>
        <end position="408"/>
    </location>
</feature>
<comment type="subcellular location">
    <subcellularLocation>
        <location evidence="1">Membrane</location>
    </subcellularLocation>
</comment>
<dbReference type="GO" id="GO:0016020">
    <property type="term" value="C:membrane"/>
    <property type="evidence" value="ECO:0007669"/>
    <property type="project" value="UniProtKB-SubCell"/>
</dbReference>
<dbReference type="InterPro" id="IPR036047">
    <property type="entry name" value="F-box-like_dom_sf"/>
</dbReference>
<name>A0AAV9C596_ACOCL</name>
<dbReference type="EMBL" id="JAUJYO010000021">
    <property type="protein sequence ID" value="KAK1283749.1"/>
    <property type="molecule type" value="Genomic_DNA"/>
</dbReference>
<accession>A0AAV9C596</accession>
<evidence type="ECO:0000256" key="1">
    <source>
        <dbReference type="ARBA" id="ARBA00004370"/>
    </source>
</evidence>
<dbReference type="InterPro" id="IPR025886">
    <property type="entry name" value="PP2-like"/>
</dbReference>
<keyword evidence="3" id="KW-0472">Membrane</keyword>
<dbReference type="SUPFAM" id="SSF81383">
    <property type="entry name" value="F-box domain"/>
    <property type="match status" value="1"/>
</dbReference>
<gene>
    <name evidence="5" type="primary">PP2B11</name>
    <name evidence="5" type="ORF">QJS10_CPB21g00109</name>
</gene>
<dbReference type="SUPFAM" id="SSF56112">
    <property type="entry name" value="Protein kinase-like (PK-like)"/>
    <property type="match status" value="1"/>
</dbReference>
<keyword evidence="2" id="KW-0808">Transferase</keyword>
<organism evidence="5 6">
    <name type="scientific">Acorus calamus</name>
    <name type="common">Sweet flag</name>
    <dbReference type="NCBI Taxonomy" id="4465"/>
    <lineage>
        <taxon>Eukaryota</taxon>
        <taxon>Viridiplantae</taxon>
        <taxon>Streptophyta</taxon>
        <taxon>Embryophyta</taxon>
        <taxon>Tracheophyta</taxon>
        <taxon>Spermatophyta</taxon>
        <taxon>Magnoliopsida</taxon>
        <taxon>Liliopsida</taxon>
        <taxon>Acoraceae</taxon>
        <taxon>Acorus</taxon>
    </lineage>
</organism>
<proteinExistence type="predicted"/>
<dbReference type="Pfam" id="PF14299">
    <property type="entry name" value="PP2"/>
    <property type="match status" value="1"/>
</dbReference>
<dbReference type="GO" id="GO:0004674">
    <property type="term" value="F:protein serine/threonine kinase activity"/>
    <property type="evidence" value="ECO:0007669"/>
    <property type="project" value="UniProtKB-KW"/>
</dbReference>
<protein>
    <submittedName>
        <fullName evidence="5">F-box protein PP2-B11</fullName>
    </submittedName>
</protein>
<dbReference type="AlphaFoldDB" id="A0AAV9C596"/>
<dbReference type="InterPro" id="IPR011009">
    <property type="entry name" value="Kinase-like_dom_sf"/>
</dbReference>
<reference evidence="5" key="2">
    <citation type="submission" date="2023-06" db="EMBL/GenBank/DDBJ databases">
        <authorList>
            <person name="Ma L."/>
            <person name="Liu K.-W."/>
            <person name="Li Z."/>
            <person name="Hsiao Y.-Y."/>
            <person name="Qi Y."/>
            <person name="Fu T."/>
            <person name="Tang G."/>
            <person name="Zhang D."/>
            <person name="Sun W.-H."/>
            <person name="Liu D.-K."/>
            <person name="Li Y."/>
            <person name="Chen G.-Z."/>
            <person name="Liu X.-D."/>
            <person name="Liao X.-Y."/>
            <person name="Jiang Y.-T."/>
            <person name="Yu X."/>
            <person name="Hao Y."/>
            <person name="Huang J."/>
            <person name="Zhao X.-W."/>
            <person name="Ke S."/>
            <person name="Chen Y.-Y."/>
            <person name="Wu W.-L."/>
            <person name="Hsu J.-L."/>
            <person name="Lin Y.-F."/>
            <person name="Huang M.-D."/>
            <person name="Li C.-Y."/>
            <person name="Huang L."/>
            <person name="Wang Z.-W."/>
            <person name="Zhao X."/>
            <person name="Zhong W.-Y."/>
            <person name="Peng D.-H."/>
            <person name="Ahmad S."/>
            <person name="Lan S."/>
            <person name="Zhang J.-S."/>
            <person name="Tsai W.-C."/>
            <person name="Van De Peer Y."/>
            <person name="Liu Z.-J."/>
        </authorList>
    </citation>
    <scope>NUCLEOTIDE SEQUENCE</scope>
    <source>
        <strain evidence="5">CP</strain>
        <tissue evidence="5">Leaves</tissue>
    </source>
</reference>
<evidence type="ECO:0000313" key="5">
    <source>
        <dbReference type="EMBL" id="KAK1283749.1"/>
    </source>
</evidence>
<dbReference type="PROSITE" id="PS50011">
    <property type="entry name" value="PROTEIN_KINASE_DOM"/>
    <property type="match status" value="1"/>
</dbReference>
<dbReference type="Gene3D" id="1.10.510.10">
    <property type="entry name" value="Transferase(Phosphotransferase) domain 1"/>
    <property type="match status" value="2"/>
</dbReference>
<comment type="caution">
    <text evidence="5">The sequence shown here is derived from an EMBL/GenBank/DDBJ whole genome shotgun (WGS) entry which is preliminary data.</text>
</comment>
<dbReference type="GO" id="GO:0005524">
    <property type="term" value="F:ATP binding"/>
    <property type="evidence" value="ECO:0007669"/>
    <property type="project" value="InterPro"/>
</dbReference>
<keyword evidence="2" id="KW-0723">Serine/threonine-protein kinase</keyword>
<dbReference type="InterPro" id="IPR000719">
    <property type="entry name" value="Prot_kinase_dom"/>
</dbReference>
<dbReference type="Proteomes" id="UP001180020">
    <property type="component" value="Unassembled WGS sequence"/>
</dbReference>
<dbReference type="InterPro" id="IPR001245">
    <property type="entry name" value="Ser-Thr/Tyr_kinase_cat_dom"/>
</dbReference>
<evidence type="ECO:0000259" key="4">
    <source>
        <dbReference type="PROSITE" id="PS50011"/>
    </source>
</evidence>
<dbReference type="PANTHER" id="PTHR47985">
    <property type="entry name" value="OS07G0668900 PROTEIN"/>
    <property type="match status" value="1"/>
</dbReference>
<dbReference type="CDD" id="cd22162">
    <property type="entry name" value="F-box_AtSKIP3-like"/>
    <property type="match status" value="1"/>
</dbReference>
<dbReference type="Gene3D" id="3.30.200.20">
    <property type="entry name" value="Phosphorylase Kinase, domain 1"/>
    <property type="match status" value="1"/>
</dbReference>
<reference evidence="5" key="1">
    <citation type="journal article" date="2023" name="Nat. Commun.">
        <title>Diploid and tetraploid genomes of Acorus and the evolution of monocots.</title>
        <authorList>
            <person name="Ma L."/>
            <person name="Liu K.W."/>
            <person name="Li Z."/>
            <person name="Hsiao Y.Y."/>
            <person name="Qi Y."/>
            <person name="Fu T."/>
            <person name="Tang G.D."/>
            <person name="Zhang D."/>
            <person name="Sun W.H."/>
            <person name="Liu D.K."/>
            <person name="Li Y."/>
            <person name="Chen G.Z."/>
            <person name="Liu X.D."/>
            <person name="Liao X.Y."/>
            <person name="Jiang Y.T."/>
            <person name="Yu X."/>
            <person name="Hao Y."/>
            <person name="Huang J."/>
            <person name="Zhao X.W."/>
            <person name="Ke S."/>
            <person name="Chen Y.Y."/>
            <person name="Wu W.L."/>
            <person name="Hsu J.L."/>
            <person name="Lin Y.F."/>
            <person name="Huang M.D."/>
            <person name="Li C.Y."/>
            <person name="Huang L."/>
            <person name="Wang Z.W."/>
            <person name="Zhao X."/>
            <person name="Zhong W.Y."/>
            <person name="Peng D.H."/>
            <person name="Ahmad S."/>
            <person name="Lan S."/>
            <person name="Zhang J.S."/>
            <person name="Tsai W.C."/>
            <person name="Van de Peer Y."/>
            <person name="Liu Z.J."/>
        </authorList>
    </citation>
    <scope>NUCLEOTIDE SEQUENCE</scope>
    <source>
        <strain evidence="5">CP</strain>
    </source>
</reference>
<dbReference type="PANTHER" id="PTHR47985:SF17">
    <property type="entry name" value="SERINE_THREONINE-PROTEIN KINASE CDL1-LIKE"/>
    <property type="match status" value="1"/>
</dbReference>
<evidence type="ECO:0000313" key="6">
    <source>
        <dbReference type="Proteomes" id="UP001180020"/>
    </source>
</evidence>
<evidence type="ECO:0000256" key="2">
    <source>
        <dbReference type="ARBA" id="ARBA00022527"/>
    </source>
</evidence>